<dbReference type="PANTHER" id="PTHR46292">
    <property type="entry name" value="COILED-COIL DOMAIN-CONTAINING PROTEIN 102A"/>
    <property type="match status" value="1"/>
</dbReference>
<proteinExistence type="predicted"/>
<protein>
    <submittedName>
        <fullName evidence="4">Coiled-coil domain-containing protein 102B-like</fullName>
    </submittedName>
</protein>
<feature type="compositionally biased region" description="Basic and acidic residues" evidence="3">
    <location>
        <begin position="9"/>
        <end position="18"/>
    </location>
</feature>
<accession>A0A8C4J1V3</accession>
<name>A0A8C4J1V3_DRONO</name>
<dbReference type="PANTHER" id="PTHR46292:SF2">
    <property type="entry name" value="COILED-COIL DOMAIN-CONTAINING PROTEIN 102B"/>
    <property type="match status" value="1"/>
</dbReference>
<dbReference type="AlphaFoldDB" id="A0A8C4J1V3"/>
<organism evidence="4 5">
    <name type="scientific">Dromaius novaehollandiae</name>
    <name type="common">Emu</name>
    <dbReference type="NCBI Taxonomy" id="8790"/>
    <lineage>
        <taxon>Eukaryota</taxon>
        <taxon>Metazoa</taxon>
        <taxon>Chordata</taxon>
        <taxon>Craniata</taxon>
        <taxon>Vertebrata</taxon>
        <taxon>Euteleostomi</taxon>
        <taxon>Archelosauria</taxon>
        <taxon>Archosauria</taxon>
        <taxon>Dinosauria</taxon>
        <taxon>Saurischia</taxon>
        <taxon>Theropoda</taxon>
        <taxon>Coelurosauria</taxon>
        <taxon>Aves</taxon>
        <taxon>Palaeognathae</taxon>
        <taxon>Casuariiformes</taxon>
        <taxon>Dromaiidae</taxon>
        <taxon>Dromaius</taxon>
    </lineage>
</organism>
<sequence length="375" mass="43596">MNLSSAQKLTEERQDFKAQPRQPYELAGGSQPASNLCNSNLPSQSFYPYSSHYPCVYINNSSNWEIYEAIRIRELEEVKARAAQMEKTMRWWSDCTANWREKWSKVRAERNKAREEARQLRIKLEIVVKELSRLKKINQDLSHGRPCRLFPFIYAFLRYHVFLFSQDVEVVKEVLSNQNKKITPKLPDSFPKGVSRIYLEEPKKSLDNTTKTSENDLIHVSVLHLHLAELQKILRKEREMNVFLEKEVEKMENDLSLWKWKYEELKQSKLENRHGRVGEEMKVSLRSVELSCGIANSLIKSLWLGVGGEASKSDVVVGVCHRLPDKEANKLLKKVKEVSELQSLVFMGGSCWKDNMAGCRQSKGFLENVRNNFLL</sequence>
<evidence type="ECO:0000313" key="4">
    <source>
        <dbReference type="Ensembl" id="ENSDNVP00000001827.1"/>
    </source>
</evidence>
<evidence type="ECO:0000313" key="5">
    <source>
        <dbReference type="Proteomes" id="UP000694423"/>
    </source>
</evidence>
<dbReference type="Proteomes" id="UP000694423">
    <property type="component" value="Unplaced"/>
</dbReference>
<feature type="coiled-coil region" evidence="2">
    <location>
        <begin position="227"/>
        <end position="268"/>
    </location>
</feature>
<dbReference type="Ensembl" id="ENSDNVT00000002198.1">
    <property type="protein sequence ID" value="ENSDNVP00000001827.1"/>
    <property type="gene ID" value="ENSDNVG00000001307.1"/>
</dbReference>
<keyword evidence="5" id="KW-1185">Reference proteome</keyword>
<keyword evidence="1 2" id="KW-0175">Coiled coil</keyword>
<evidence type="ECO:0000256" key="2">
    <source>
        <dbReference type="SAM" id="Coils"/>
    </source>
</evidence>
<reference evidence="4" key="1">
    <citation type="submission" date="2025-08" db="UniProtKB">
        <authorList>
            <consortium name="Ensembl"/>
        </authorList>
    </citation>
    <scope>IDENTIFICATION</scope>
</reference>
<gene>
    <name evidence="4" type="primary">CCDC102B</name>
</gene>
<reference evidence="4" key="2">
    <citation type="submission" date="2025-09" db="UniProtKB">
        <authorList>
            <consortium name="Ensembl"/>
        </authorList>
    </citation>
    <scope>IDENTIFICATION</scope>
</reference>
<evidence type="ECO:0000256" key="3">
    <source>
        <dbReference type="SAM" id="MobiDB-lite"/>
    </source>
</evidence>
<feature type="region of interest" description="Disordered" evidence="3">
    <location>
        <begin position="1"/>
        <end position="31"/>
    </location>
</feature>
<evidence type="ECO:0000256" key="1">
    <source>
        <dbReference type="ARBA" id="ARBA00023054"/>
    </source>
</evidence>